<dbReference type="EMBL" id="JBHRSM010000022">
    <property type="protein sequence ID" value="MFC3086890.1"/>
    <property type="molecule type" value="Genomic_DNA"/>
</dbReference>
<dbReference type="SUPFAM" id="SSF52540">
    <property type="entry name" value="P-loop containing nucleoside triphosphate hydrolases"/>
    <property type="match status" value="1"/>
</dbReference>
<protein>
    <recommendedName>
        <fullName evidence="1">B transposition protein C-terminal domain-containing protein</fullName>
    </recommendedName>
</protein>
<accession>A0ABV7DWZ9</accession>
<dbReference type="InterPro" id="IPR036733">
    <property type="entry name" value="B_transposit_C_sf"/>
</dbReference>
<name>A0ABV7DWZ9_9RHOB</name>
<sequence length="212" mass="23215">MLTKPIISEMDAVVRHFAWRERHSCARKNLLVVDEFQTMEDAVKRELFRIHETCGFALVLGGNAERIATSGKKDSVALQQIESRIGARFFLPNLDQGDCELIAKAYGVKDEAALGAALTLGTKGNARELVQTLQMARHGAQGGAVSLSNIREALVLVTGKTDALISTAPSADFRYPERSLPWTLFAPTITAAFPSFWKPCTPASVCWKPLAR</sequence>
<dbReference type="RefSeq" id="WP_197646074.1">
    <property type="nucleotide sequence ID" value="NZ_JAEACP010000016.1"/>
</dbReference>
<proteinExistence type="predicted"/>
<dbReference type="Pfam" id="PF09077">
    <property type="entry name" value="Phage-MuB_C"/>
    <property type="match status" value="1"/>
</dbReference>
<evidence type="ECO:0000313" key="2">
    <source>
        <dbReference type="EMBL" id="MFC3086890.1"/>
    </source>
</evidence>
<feature type="domain" description="B transposition protein C-terminal" evidence="1">
    <location>
        <begin position="83"/>
        <end position="153"/>
    </location>
</feature>
<dbReference type="InterPro" id="IPR027417">
    <property type="entry name" value="P-loop_NTPase"/>
</dbReference>
<gene>
    <name evidence="2" type="ORF">ACFOD6_12625</name>
</gene>
<dbReference type="Gene3D" id="1.10.1180.10">
    <property type="entry name" value="B transposition protein, C-terminal domain"/>
    <property type="match status" value="1"/>
</dbReference>
<keyword evidence="3" id="KW-1185">Reference proteome</keyword>
<reference evidence="3" key="1">
    <citation type="journal article" date="2019" name="Int. J. Syst. Evol. Microbiol.">
        <title>The Global Catalogue of Microorganisms (GCM) 10K type strain sequencing project: providing services to taxonomists for standard genome sequencing and annotation.</title>
        <authorList>
            <consortium name="The Broad Institute Genomics Platform"/>
            <consortium name="The Broad Institute Genome Sequencing Center for Infectious Disease"/>
            <person name="Wu L."/>
            <person name="Ma J."/>
        </authorList>
    </citation>
    <scope>NUCLEOTIDE SEQUENCE [LARGE SCALE GENOMIC DNA]</scope>
    <source>
        <strain evidence="3">KCTC 62102</strain>
    </source>
</reference>
<dbReference type="InterPro" id="IPR009084">
    <property type="entry name" value="B_transpositn_C"/>
</dbReference>
<organism evidence="2 3">
    <name type="scientific">Tabrizicola soli</name>
    <dbReference type="NCBI Taxonomy" id="2185115"/>
    <lineage>
        <taxon>Bacteria</taxon>
        <taxon>Pseudomonadati</taxon>
        <taxon>Pseudomonadota</taxon>
        <taxon>Alphaproteobacteria</taxon>
        <taxon>Rhodobacterales</taxon>
        <taxon>Paracoccaceae</taxon>
        <taxon>Tabrizicola</taxon>
    </lineage>
</organism>
<evidence type="ECO:0000259" key="1">
    <source>
        <dbReference type="Pfam" id="PF09077"/>
    </source>
</evidence>
<dbReference type="Proteomes" id="UP001595445">
    <property type="component" value="Unassembled WGS sequence"/>
</dbReference>
<evidence type="ECO:0000313" key="3">
    <source>
        <dbReference type="Proteomes" id="UP001595445"/>
    </source>
</evidence>
<comment type="caution">
    <text evidence="2">The sequence shown here is derived from an EMBL/GenBank/DDBJ whole genome shotgun (WGS) entry which is preliminary data.</text>
</comment>